<keyword evidence="2" id="KW-1185">Reference proteome</keyword>
<name>A0A1B1YX75_9GAMM</name>
<proteinExistence type="predicted"/>
<dbReference type="Proteomes" id="UP000092952">
    <property type="component" value="Chromosome"/>
</dbReference>
<evidence type="ECO:0000313" key="1">
    <source>
        <dbReference type="EMBL" id="ANX05392.1"/>
    </source>
</evidence>
<dbReference type="InParanoid" id="A0A1B1YX75"/>
<dbReference type="STRING" id="1810504.PG2T_15170"/>
<dbReference type="EMBL" id="CP014671">
    <property type="protein sequence ID" value="ANX05392.1"/>
    <property type="molecule type" value="Genomic_DNA"/>
</dbReference>
<sequence length="152" mass="16682">MLQEVVRLATQQAEIERAKASREICEAVRPAFAKLVQDELKAARDLLVAQDRRREFWQGLHDSGVSMGTLPQVSQLVRGYLNEPGSLFWLRVAEGERLGYVEAGTFTPPEVKVDRMGIGKHIAAGPGGVREVNVDAAGTVTPGTWLYRPKAA</sequence>
<dbReference type="KEGG" id="gbi:PG2T_15170"/>
<protein>
    <submittedName>
        <fullName evidence="1">Uncharacterized protein</fullName>
    </submittedName>
</protein>
<evidence type="ECO:0000313" key="2">
    <source>
        <dbReference type="Proteomes" id="UP000092952"/>
    </source>
</evidence>
<dbReference type="AlphaFoldDB" id="A0A1B1YX75"/>
<accession>A0A1B1YX75</accession>
<gene>
    <name evidence="1" type="ORF">PG2T_15170</name>
</gene>
<organism evidence="1 2">
    <name type="scientific">Immundisolibacter cernigliae</name>
    <dbReference type="NCBI Taxonomy" id="1810504"/>
    <lineage>
        <taxon>Bacteria</taxon>
        <taxon>Pseudomonadati</taxon>
        <taxon>Pseudomonadota</taxon>
        <taxon>Gammaproteobacteria</taxon>
        <taxon>Immundisolibacterales</taxon>
        <taxon>Immundisolibacteraceae</taxon>
        <taxon>Immundisolibacter</taxon>
    </lineage>
</organism>
<reference evidence="2" key="1">
    <citation type="submission" date="2016-03" db="EMBL/GenBank/DDBJ databases">
        <title>Complete genome sequence of Solimmundus cernigliae, representing a novel lineage of polycyclic aromatic hydrocarbon degraders within the Gammaproteobacteria.</title>
        <authorList>
            <person name="Singleton D.R."/>
            <person name="Dickey A.N."/>
            <person name="Scholl E.H."/>
            <person name="Wright F.A."/>
            <person name="Aitken M.D."/>
        </authorList>
    </citation>
    <scope>NUCLEOTIDE SEQUENCE [LARGE SCALE GENOMIC DNA]</scope>
    <source>
        <strain evidence="2">TR3.2</strain>
    </source>
</reference>